<dbReference type="Proteomes" id="UP001607303">
    <property type="component" value="Unassembled WGS sequence"/>
</dbReference>
<sequence length="198" mass="23098">MIKITRSRQKHPDFFFERSCSFPKLARHRTVDDNECGSGDGGGGGRELAPRTDQYLKHREVSSRYFRSPSKTGNEGRPVARTKSFYLTTTANEDIIYPSFVANVAGLNSPAPIESERYTRKHEKRFGQFFDLKRNSFIYKNIPRDIRKKIFINSIKFHTCQDLIPWERNYRFEEKEISLFLALLPPTFVGINIRNLRA</sequence>
<reference evidence="1 2" key="1">
    <citation type="journal article" date="2024" name="Ann. Entomol. Soc. Am.">
        <title>Genomic analyses of the southern and eastern yellowjacket wasps (Hymenoptera: Vespidae) reveal evolutionary signatures of social life.</title>
        <authorList>
            <person name="Catto M.A."/>
            <person name="Caine P.B."/>
            <person name="Orr S.E."/>
            <person name="Hunt B.G."/>
            <person name="Goodisman M.A.D."/>
        </authorList>
    </citation>
    <scope>NUCLEOTIDE SEQUENCE [LARGE SCALE GENOMIC DNA]</scope>
    <source>
        <strain evidence="1">232</strain>
        <tissue evidence="1">Head and thorax</tissue>
    </source>
</reference>
<name>A0ABD2CAX4_VESMC</name>
<accession>A0ABD2CAX4</accession>
<dbReference type="AlphaFoldDB" id="A0ABD2CAX4"/>
<organism evidence="1 2">
    <name type="scientific">Vespula maculifrons</name>
    <name type="common">Eastern yellow jacket</name>
    <name type="synonym">Wasp</name>
    <dbReference type="NCBI Taxonomy" id="7453"/>
    <lineage>
        <taxon>Eukaryota</taxon>
        <taxon>Metazoa</taxon>
        <taxon>Ecdysozoa</taxon>
        <taxon>Arthropoda</taxon>
        <taxon>Hexapoda</taxon>
        <taxon>Insecta</taxon>
        <taxon>Pterygota</taxon>
        <taxon>Neoptera</taxon>
        <taxon>Endopterygota</taxon>
        <taxon>Hymenoptera</taxon>
        <taxon>Apocrita</taxon>
        <taxon>Aculeata</taxon>
        <taxon>Vespoidea</taxon>
        <taxon>Vespidae</taxon>
        <taxon>Vespinae</taxon>
        <taxon>Vespula</taxon>
    </lineage>
</organism>
<gene>
    <name evidence="1" type="ORF">V1477_009743</name>
</gene>
<proteinExistence type="predicted"/>
<evidence type="ECO:0000313" key="1">
    <source>
        <dbReference type="EMBL" id="KAL2742114.1"/>
    </source>
</evidence>
<protein>
    <submittedName>
        <fullName evidence="1">Uncharacterized protein</fullName>
    </submittedName>
</protein>
<keyword evidence="2" id="KW-1185">Reference proteome</keyword>
<comment type="caution">
    <text evidence="1">The sequence shown here is derived from an EMBL/GenBank/DDBJ whole genome shotgun (WGS) entry which is preliminary data.</text>
</comment>
<evidence type="ECO:0000313" key="2">
    <source>
        <dbReference type="Proteomes" id="UP001607303"/>
    </source>
</evidence>
<dbReference type="EMBL" id="JAYRBN010000058">
    <property type="protein sequence ID" value="KAL2742114.1"/>
    <property type="molecule type" value="Genomic_DNA"/>
</dbReference>